<evidence type="ECO:0000313" key="2">
    <source>
        <dbReference type="Proteomes" id="UP000001075"/>
    </source>
</evidence>
<reference evidence="2" key="1">
    <citation type="journal article" date="2011" name="Nat. Biotechnol.">
        <title>The genomic sequence of the Chinese hamster ovary (CHO)-K1 cell line.</title>
        <authorList>
            <person name="Xu X."/>
            <person name="Nagarajan H."/>
            <person name="Lewis N.E."/>
            <person name="Pan S."/>
            <person name="Cai Z."/>
            <person name="Liu X."/>
            <person name="Chen W."/>
            <person name="Xie M."/>
            <person name="Wang W."/>
            <person name="Hammond S."/>
            <person name="Andersen M.R."/>
            <person name="Neff N."/>
            <person name="Passarelli B."/>
            <person name="Koh W."/>
            <person name="Fan H.C."/>
            <person name="Wang J."/>
            <person name="Gui Y."/>
            <person name="Lee K.H."/>
            <person name="Betenbaugh M.J."/>
            <person name="Quake S.R."/>
            <person name="Famili I."/>
            <person name="Palsson B.O."/>
            <person name="Wang J."/>
        </authorList>
    </citation>
    <scope>NUCLEOTIDE SEQUENCE [LARGE SCALE GENOMIC DNA]</scope>
    <source>
        <strain evidence="2">CHO K1 cell line</strain>
    </source>
</reference>
<gene>
    <name evidence="1" type="ORF">I79_008189</name>
</gene>
<evidence type="ECO:0000313" key="1">
    <source>
        <dbReference type="EMBL" id="EGV93715.1"/>
    </source>
</evidence>
<name>G3HCH8_CRIGR</name>
<accession>G3HCH8</accession>
<dbReference type="AlphaFoldDB" id="G3HCH8"/>
<sequence>MAAHKINYVSQSPLQQKATWSTLSNGMRMHPQIPVPVIQGAGWSSYSIPVLVELSLFSRRWWVRAPARDSAYKPSAIINPLHCPSTTSSPETVRATVDEGHVAAGGTLEEPMAP</sequence>
<protein>
    <submittedName>
        <fullName evidence="1">Uncharacterized protein</fullName>
    </submittedName>
</protein>
<proteinExistence type="predicted"/>
<dbReference type="Proteomes" id="UP000001075">
    <property type="component" value="Unassembled WGS sequence"/>
</dbReference>
<dbReference type="InParanoid" id="G3HCH8"/>
<organism evidence="1 2">
    <name type="scientific">Cricetulus griseus</name>
    <name type="common">Chinese hamster</name>
    <name type="synonym">Cricetulus barabensis griseus</name>
    <dbReference type="NCBI Taxonomy" id="10029"/>
    <lineage>
        <taxon>Eukaryota</taxon>
        <taxon>Metazoa</taxon>
        <taxon>Chordata</taxon>
        <taxon>Craniata</taxon>
        <taxon>Vertebrata</taxon>
        <taxon>Euteleostomi</taxon>
        <taxon>Mammalia</taxon>
        <taxon>Eutheria</taxon>
        <taxon>Euarchontoglires</taxon>
        <taxon>Glires</taxon>
        <taxon>Rodentia</taxon>
        <taxon>Myomorpha</taxon>
        <taxon>Muroidea</taxon>
        <taxon>Cricetidae</taxon>
        <taxon>Cricetinae</taxon>
        <taxon>Cricetulus</taxon>
    </lineage>
</organism>
<dbReference type="EMBL" id="JH000282">
    <property type="protein sequence ID" value="EGV93715.1"/>
    <property type="molecule type" value="Genomic_DNA"/>
</dbReference>